<dbReference type="WBParaSite" id="PSAMB.scaffold1456size31297.g13266.t1">
    <property type="protein sequence ID" value="PSAMB.scaffold1456size31297.g13266.t1"/>
    <property type="gene ID" value="PSAMB.scaffold1456size31297.g13266"/>
</dbReference>
<keyword evidence="2" id="KW-0812">Transmembrane</keyword>
<organism evidence="3 4">
    <name type="scientific">Plectus sambesii</name>
    <dbReference type="NCBI Taxonomy" id="2011161"/>
    <lineage>
        <taxon>Eukaryota</taxon>
        <taxon>Metazoa</taxon>
        <taxon>Ecdysozoa</taxon>
        <taxon>Nematoda</taxon>
        <taxon>Chromadorea</taxon>
        <taxon>Plectida</taxon>
        <taxon>Plectina</taxon>
        <taxon>Plectoidea</taxon>
        <taxon>Plectidae</taxon>
        <taxon>Plectus</taxon>
    </lineage>
</organism>
<proteinExistence type="predicted"/>
<sequence length="107" mass="12011">MTISTSLLLIVTLFIMLILIITYRIVREMNRLRSRTYPLVASAARSQVVATIDVPKVNTPPPAYETIGNQRRTHTPPPTYSPRPPTGHVLHHASTSNDQRLVVNDLQ</sequence>
<evidence type="ECO:0000313" key="4">
    <source>
        <dbReference type="WBParaSite" id="PSAMB.scaffold1456size31297.g13266.t1"/>
    </source>
</evidence>
<evidence type="ECO:0000313" key="3">
    <source>
        <dbReference type="Proteomes" id="UP000887566"/>
    </source>
</evidence>
<keyword evidence="3" id="KW-1185">Reference proteome</keyword>
<keyword evidence="2" id="KW-1133">Transmembrane helix</keyword>
<feature type="transmembrane region" description="Helical" evidence="2">
    <location>
        <begin position="6"/>
        <end position="26"/>
    </location>
</feature>
<evidence type="ECO:0000256" key="1">
    <source>
        <dbReference type="SAM" id="MobiDB-lite"/>
    </source>
</evidence>
<keyword evidence="2" id="KW-0472">Membrane</keyword>
<reference evidence="4" key="1">
    <citation type="submission" date="2022-11" db="UniProtKB">
        <authorList>
            <consortium name="WormBaseParasite"/>
        </authorList>
    </citation>
    <scope>IDENTIFICATION</scope>
</reference>
<feature type="compositionally biased region" description="Pro residues" evidence="1">
    <location>
        <begin position="75"/>
        <end position="85"/>
    </location>
</feature>
<dbReference type="AlphaFoldDB" id="A0A914V1S9"/>
<evidence type="ECO:0000256" key="2">
    <source>
        <dbReference type="SAM" id="Phobius"/>
    </source>
</evidence>
<accession>A0A914V1S9</accession>
<feature type="region of interest" description="Disordered" evidence="1">
    <location>
        <begin position="60"/>
        <end position="98"/>
    </location>
</feature>
<dbReference type="Proteomes" id="UP000887566">
    <property type="component" value="Unplaced"/>
</dbReference>
<name>A0A914V1S9_9BILA</name>
<protein>
    <submittedName>
        <fullName evidence="4">Secreted protein</fullName>
    </submittedName>
</protein>